<keyword evidence="2" id="KW-1133">Transmembrane helix</keyword>
<keyword evidence="4" id="KW-1185">Reference proteome</keyword>
<feature type="transmembrane region" description="Helical" evidence="2">
    <location>
        <begin position="237"/>
        <end position="258"/>
    </location>
</feature>
<gene>
    <name evidence="3" type="ORF">J1C56_09795</name>
</gene>
<keyword evidence="2" id="KW-0472">Membrane</keyword>
<feature type="coiled-coil region" evidence="1">
    <location>
        <begin position="210"/>
        <end position="237"/>
    </location>
</feature>
<evidence type="ECO:0000256" key="2">
    <source>
        <dbReference type="SAM" id="Phobius"/>
    </source>
</evidence>
<sequence length="264" mass="30862">MGYFTRPWWKRAAIRVALRSRPPQQQDIFAEAPRDQDFFHIYLHDRAGVRRFIVREMNNEGVPGLWFDDPRGQPQERLVTNDELKGMAVSFLHTYHSARFTYTTPLSLFRALWTFYPARSVWWDNMLQRQFNQTELVRGDRMRVLRHFVQKNIEKPDYHASVVTVIADIYTSRSVLHPRYDQTESHYSMILDSLVHSGDLARNGATYSMKDLAVATLENMEAEKERHDDNIRQQSRIGWLTAALIVLTILQAGIAVWGELTPDP</sequence>
<organism evidence="3 4">
    <name type="scientific">Aminobacter anthyllidis</name>
    <dbReference type="NCBI Taxonomy" id="1035067"/>
    <lineage>
        <taxon>Bacteria</taxon>
        <taxon>Pseudomonadati</taxon>
        <taxon>Pseudomonadota</taxon>
        <taxon>Alphaproteobacteria</taxon>
        <taxon>Hyphomicrobiales</taxon>
        <taxon>Phyllobacteriaceae</taxon>
        <taxon>Aminobacter</taxon>
    </lineage>
</organism>
<dbReference type="Proteomes" id="UP001138921">
    <property type="component" value="Unassembled WGS sequence"/>
</dbReference>
<reference evidence="3" key="2">
    <citation type="submission" date="2021-03" db="EMBL/GenBank/DDBJ databases">
        <authorList>
            <person name="Artuso I."/>
            <person name="Turrini P."/>
            <person name="Pirolo M."/>
            <person name="Lugli G.A."/>
            <person name="Ventura M."/>
            <person name="Visca P."/>
        </authorList>
    </citation>
    <scope>NUCLEOTIDE SEQUENCE</scope>
    <source>
        <strain evidence="3">LMG 26462</strain>
    </source>
</reference>
<evidence type="ECO:0000313" key="3">
    <source>
        <dbReference type="EMBL" id="MBT1155881.1"/>
    </source>
</evidence>
<dbReference type="EMBL" id="JAFLWW010000003">
    <property type="protein sequence ID" value="MBT1155881.1"/>
    <property type="molecule type" value="Genomic_DNA"/>
</dbReference>
<dbReference type="AlphaFoldDB" id="A0A9X1D5E0"/>
<accession>A0A9X1D5E0</accession>
<proteinExistence type="predicted"/>
<reference evidence="3" key="1">
    <citation type="journal article" date="2021" name="Microorganisms">
        <title>Phylogenomic Reconstruction and Metabolic Potential of the Genus Aminobacter.</title>
        <authorList>
            <person name="Artuso I."/>
            <person name="Turrini P."/>
            <person name="Pirolo M."/>
            <person name="Lugli G.A."/>
            <person name="Ventura M."/>
            <person name="Visca P."/>
        </authorList>
    </citation>
    <scope>NUCLEOTIDE SEQUENCE</scope>
    <source>
        <strain evidence="3">LMG 26462</strain>
    </source>
</reference>
<dbReference type="RefSeq" id="WP_214388453.1">
    <property type="nucleotide sequence ID" value="NZ_JAFLWW010000003.1"/>
</dbReference>
<evidence type="ECO:0000313" key="4">
    <source>
        <dbReference type="Proteomes" id="UP001138921"/>
    </source>
</evidence>
<protein>
    <submittedName>
        <fullName evidence="3">Uncharacterized protein</fullName>
    </submittedName>
</protein>
<keyword evidence="1" id="KW-0175">Coiled coil</keyword>
<comment type="caution">
    <text evidence="3">The sequence shown here is derived from an EMBL/GenBank/DDBJ whole genome shotgun (WGS) entry which is preliminary data.</text>
</comment>
<keyword evidence="2" id="KW-0812">Transmembrane</keyword>
<name>A0A9X1D5E0_9HYPH</name>
<evidence type="ECO:0000256" key="1">
    <source>
        <dbReference type="SAM" id="Coils"/>
    </source>
</evidence>